<keyword evidence="8" id="KW-0677">Repeat</keyword>
<dbReference type="CDD" id="cd16450">
    <property type="entry name" value="mRING-C3HGC3_RFWD3"/>
    <property type="match status" value="1"/>
</dbReference>
<dbReference type="InterPro" id="IPR013083">
    <property type="entry name" value="Znf_RING/FYVE/PHD"/>
</dbReference>
<keyword evidence="14" id="KW-0539">Nucleus</keyword>
<evidence type="ECO:0000256" key="13">
    <source>
        <dbReference type="ARBA" id="ARBA00023204"/>
    </source>
</evidence>
<evidence type="ECO:0000256" key="2">
    <source>
        <dbReference type="ARBA" id="ARBA00004496"/>
    </source>
</evidence>
<dbReference type="SUPFAM" id="SSF57850">
    <property type="entry name" value="RING/U-box"/>
    <property type="match status" value="1"/>
</dbReference>
<name>A0A834VF39_SARSC</name>
<dbReference type="PANTHER" id="PTHR16047">
    <property type="entry name" value="RFWD3 PROTEIN"/>
    <property type="match status" value="1"/>
</dbReference>
<dbReference type="GO" id="GO:0005737">
    <property type="term" value="C:cytoplasm"/>
    <property type="evidence" value="ECO:0007669"/>
    <property type="project" value="UniProtKB-SubCell"/>
</dbReference>
<gene>
    <name evidence="20" type="ORF">SSS_5478</name>
</gene>
<dbReference type="EMBL" id="WVUK01000059">
    <property type="protein sequence ID" value="KAF7491428.1"/>
    <property type="molecule type" value="Genomic_DNA"/>
</dbReference>
<feature type="compositionally biased region" description="Low complexity" evidence="18">
    <location>
        <begin position="113"/>
        <end position="128"/>
    </location>
</feature>
<comment type="subcellular location">
    <subcellularLocation>
        <location evidence="2">Cytoplasm</location>
    </subcellularLocation>
    <subcellularLocation>
        <location evidence="15">Nucleus</location>
        <location evidence="15">Nuclear body</location>
    </subcellularLocation>
</comment>
<evidence type="ECO:0000313" key="22">
    <source>
        <dbReference type="Proteomes" id="UP000070412"/>
    </source>
</evidence>
<dbReference type="GO" id="GO:0016567">
    <property type="term" value="P:protein ubiquitination"/>
    <property type="evidence" value="ECO:0007669"/>
    <property type="project" value="InterPro"/>
</dbReference>
<evidence type="ECO:0000256" key="15">
    <source>
        <dbReference type="ARBA" id="ARBA00034306"/>
    </source>
</evidence>
<evidence type="ECO:0000256" key="8">
    <source>
        <dbReference type="ARBA" id="ARBA00022737"/>
    </source>
</evidence>
<dbReference type="Gene3D" id="2.130.10.10">
    <property type="entry name" value="YVTN repeat-like/Quinoprotein amine dehydrogenase"/>
    <property type="match status" value="1"/>
</dbReference>
<keyword evidence="11" id="KW-0833">Ubl conjugation pathway</keyword>
<dbReference type="InterPro" id="IPR036322">
    <property type="entry name" value="WD40_repeat_dom_sf"/>
</dbReference>
<dbReference type="Gene3D" id="3.30.40.10">
    <property type="entry name" value="Zinc/RING finger domain, C3HC4 (zinc finger)"/>
    <property type="match status" value="1"/>
</dbReference>
<organism evidence="20">
    <name type="scientific">Sarcoptes scabiei</name>
    <name type="common">Itch mite</name>
    <name type="synonym">Acarus scabiei</name>
    <dbReference type="NCBI Taxonomy" id="52283"/>
    <lineage>
        <taxon>Eukaryota</taxon>
        <taxon>Metazoa</taxon>
        <taxon>Ecdysozoa</taxon>
        <taxon>Arthropoda</taxon>
        <taxon>Chelicerata</taxon>
        <taxon>Arachnida</taxon>
        <taxon>Acari</taxon>
        <taxon>Acariformes</taxon>
        <taxon>Sarcoptiformes</taxon>
        <taxon>Astigmata</taxon>
        <taxon>Psoroptidia</taxon>
        <taxon>Sarcoptoidea</taxon>
        <taxon>Sarcoptidae</taxon>
        <taxon>Sarcoptinae</taxon>
        <taxon>Sarcoptes</taxon>
    </lineage>
</organism>
<evidence type="ECO:0000256" key="14">
    <source>
        <dbReference type="ARBA" id="ARBA00023242"/>
    </source>
</evidence>
<dbReference type="GO" id="GO:0016604">
    <property type="term" value="C:nuclear body"/>
    <property type="evidence" value="ECO:0007669"/>
    <property type="project" value="UniProtKB-SubCell"/>
</dbReference>
<dbReference type="SMART" id="SM00184">
    <property type="entry name" value="RING"/>
    <property type="match status" value="1"/>
</dbReference>
<keyword evidence="17" id="KW-0175">Coiled coil</keyword>
<dbReference type="Pfam" id="PF23419">
    <property type="entry name" value="WD40_RFWD3"/>
    <property type="match status" value="1"/>
</dbReference>
<proteinExistence type="predicted"/>
<reference evidence="21" key="3">
    <citation type="submission" date="2022-06" db="UniProtKB">
        <authorList>
            <consortium name="EnsemblMetazoa"/>
        </authorList>
    </citation>
    <scope>IDENTIFICATION</scope>
</reference>
<feature type="coiled-coil region" evidence="17">
    <location>
        <begin position="259"/>
        <end position="286"/>
    </location>
</feature>
<evidence type="ECO:0000256" key="17">
    <source>
        <dbReference type="SAM" id="Coils"/>
    </source>
</evidence>
<feature type="compositionally biased region" description="Low complexity" evidence="18">
    <location>
        <begin position="29"/>
        <end position="39"/>
    </location>
</feature>
<feature type="domain" description="RING-type" evidence="19">
    <location>
        <begin position="176"/>
        <end position="221"/>
    </location>
</feature>
<keyword evidence="10 16" id="KW-0863">Zinc-finger</keyword>
<dbReference type="SUPFAM" id="SSF50978">
    <property type="entry name" value="WD40 repeat-like"/>
    <property type="match status" value="1"/>
</dbReference>
<comment type="pathway">
    <text evidence="3">Protein modification; protein ubiquitination.</text>
</comment>
<keyword evidence="13" id="KW-0234">DNA repair</keyword>
<keyword evidence="6" id="KW-0853">WD repeat</keyword>
<evidence type="ECO:0000256" key="3">
    <source>
        <dbReference type="ARBA" id="ARBA00004906"/>
    </source>
</evidence>
<keyword evidence="5" id="KW-0963">Cytoplasm</keyword>
<dbReference type="GO" id="GO:0036297">
    <property type="term" value="P:interstrand cross-link repair"/>
    <property type="evidence" value="ECO:0007669"/>
    <property type="project" value="InterPro"/>
</dbReference>
<dbReference type="InterPro" id="IPR015943">
    <property type="entry name" value="WD40/YVTN_repeat-like_dom_sf"/>
</dbReference>
<reference evidence="20" key="2">
    <citation type="submission" date="2020-01" db="EMBL/GenBank/DDBJ databases">
        <authorList>
            <person name="Korhonen P.K.K."/>
            <person name="Guangxu M.G."/>
            <person name="Wang T.W."/>
            <person name="Stroehlein A.J.S."/>
            <person name="Young N.D."/>
            <person name="Ang C.-S.A."/>
            <person name="Fernando D.W.F."/>
            <person name="Lu H.L."/>
            <person name="Taylor S.T."/>
            <person name="Ehtesham M.E.M."/>
            <person name="Najaraj S.H.N."/>
            <person name="Harsha G.H.G."/>
            <person name="Madugundu A.M."/>
            <person name="Renuse S.R."/>
            <person name="Holt D.H."/>
            <person name="Pandey A.P."/>
            <person name="Papenfuss A.P."/>
            <person name="Gasser R.B.G."/>
            <person name="Fischer K.F."/>
        </authorList>
    </citation>
    <scope>NUCLEOTIDE SEQUENCE</scope>
    <source>
        <strain evidence="20">SSS_KF_BRIS2020</strain>
    </source>
</reference>
<evidence type="ECO:0000256" key="16">
    <source>
        <dbReference type="PROSITE-ProRule" id="PRU00175"/>
    </source>
</evidence>
<sequence>MDDDQIISSIVQLVQDLEDSGQNPLPSYTGTSMNTLSSSSSSTIVTNHIHFDSISSNQPNSNASMHNGDFETINLDEENGDDDDEVVFVGSSQSGVLLSNRPESDDVVLIIQQQSSTHSPSSSSNIFSTRDHFNSPNRSPLAKSQRVSKRQRKSENSQPDPLQTASESNFGDENCCVICTDPWTNDGPHQLCTLKCGHLFGKSCIENWFKVTSNAKCPQCNKKFRKADIIKIYATSLKTLDTRERNEILSKLCALEEIKKDQDDLIKNLKNECSFLRKENQKLKSSLLNRPKNLPRFTENLNAQRNQSGIFLSHVKNLSWIDSKDNVKKSSTRYQCYFNIFETFVVNYETKVNSCFPTSGLKKVFLNDSKSETFLIHSLPIKGMSANQYDGTLATISRDKTLKISSVMNKNVMMTANLTEEPWSVHHVENSYNIWIGLRSGRVELWDKRVFSQPLLSMVSQSLSPIISMKYIKKQVGSSLVLTKLDSCWIYDFTEAFVNHSIVRLDYDGKVQSYDYDSKSRLSLLSFRPSKKHHQMTHYVLNQDFSNEISQSNPPIVKKIEGTSSDQILLSRSRIFQNPVNYDSVLVCSNDGIAGAKIWDHHLRFCQPINLDSNVFDFELINTKSSEESTNLLSCLTEESLKIFKINKAF</sequence>
<keyword evidence="10 16" id="KW-0479">Metal-binding</keyword>
<dbReference type="Pfam" id="PF13639">
    <property type="entry name" value="zf-RING_2"/>
    <property type="match status" value="1"/>
</dbReference>
<dbReference type="InterPro" id="IPR001841">
    <property type="entry name" value="Znf_RING"/>
</dbReference>
<evidence type="ECO:0000256" key="4">
    <source>
        <dbReference type="ARBA" id="ARBA00012483"/>
    </source>
</evidence>
<reference evidence="22" key="1">
    <citation type="journal article" date="2020" name="PLoS Negl. Trop. Dis.">
        <title>High-quality nuclear genome for Sarcoptes scabiei-A critical resource for a neglected parasite.</title>
        <authorList>
            <person name="Korhonen P.K."/>
            <person name="Gasser R.B."/>
            <person name="Ma G."/>
            <person name="Wang T."/>
            <person name="Stroehlein A.J."/>
            <person name="Young N.D."/>
            <person name="Ang C.S."/>
            <person name="Fernando D.D."/>
            <person name="Lu H.C."/>
            <person name="Taylor S."/>
            <person name="Reynolds S.L."/>
            <person name="Mofiz E."/>
            <person name="Najaraj S.H."/>
            <person name="Gowda H."/>
            <person name="Madugundu A."/>
            <person name="Renuse S."/>
            <person name="Holt D."/>
            <person name="Pandey A."/>
            <person name="Papenfuss A.T."/>
            <person name="Fischer K."/>
        </authorList>
    </citation>
    <scope>NUCLEOTIDE SEQUENCE [LARGE SCALE GENOMIC DNA]</scope>
</reference>
<dbReference type="EC" id="2.3.2.27" evidence="4"/>
<dbReference type="GO" id="GO:0061630">
    <property type="term" value="F:ubiquitin protein ligase activity"/>
    <property type="evidence" value="ECO:0007669"/>
    <property type="project" value="UniProtKB-EC"/>
</dbReference>
<accession>A0A834VF39</accession>
<evidence type="ECO:0000256" key="5">
    <source>
        <dbReference type="ARBA" id="ARBA00022490"/>
    </source>
</evidence>
<dbReference type="EnsemblMetazoa" id="SSS_5478s_mrna">
    <property type="protein sequence ID" value="KAF7491428.1"/>
    <property type="gene ID" value="SSS_5478"/>
</dbReference>
<keyword evidence="7" id="KW-0808">Transferase</keyword>
<keyword evidence="12" id="KW-0862">Zinc</keyword>
<dbReference type="InterPro" id="IPR056527">
    <property type="entry name" value="WD40_RFWD3"/>
</dbReference>
<dbReference type="GO" id="GO:0008270">
    <property type="term" value="F:zinc ion binding"/>
    <property type="evidence" value="ECO:0007669"/>
    <property type="project" value="UniProtKB-KW"/>
</dbReference>
<feature type="region of interest" description="Disordered" evidence="18">
    <location>
        <begin position="55"/>
        <end position="87"/>
    </location>
</feature>
<dbReference type="PANTHER" id="PTHR16047:SF7">
    <property type="entry name" value="E3 UBIQUITIN-PROTEIN LIGASE RFWD3"/>
    <property type="match status" value="1"/>
</dbReference>
<protein>
    <recommendedName>
        <fullName evidence="4">RING-type E3 ubiquitin transferase</fullName>
        <ecNumber evidence="4">2.3.2.27</ecNumber>
    </recommendedName>
</protein>
<feature type="region of interest" description="Disordered" evidence="18">
    <location>
        <begin position="20"/>
        <end position="39"/>
    </location>
</feature>
<keyword evidence="9" id="KW-0227">DNA damage</keyword>
<dbReference type="AlphaFoldDB" id="A0A834VF39"/>
<evidence type="ECO:0000256" key="11">
    <source>
        <dbReference type="ARBA" id="ARBA00022786"/>
    </source>
</evidence>
<evidence type="ECO:0000256" key="9">
    <source>
        <dbReference type="ARBA" id="ARBA00022763"/>
    </source>
</evidence>
<evidence type="ECO:0000313" key="20">
    <source>
        <dbReference type="EMBL" id="KAF7491428.1"/>
    </source>
</evidence>
<feature type="compositionally biased region" description="Acidic residues" evidence="18">
    <location>
        <begin position="74"/>
        <end position="86"/>
    </location>
</feature>
<feature type="compositionally biased region" description="Polar residues" evidence="18">
    <location>
        <begin position="156"/>
        <end position="166"/>
    </location>
</feature>
<evidence type="ECO:0000256" key="18">
    <source>
        <dbReference type="SAM" id="MobiDB-lite"/>
    </source>
</evidence>
<dbReference type="InterPro" id="IPR037381">
    <property type="entry name" value="RFWD3"/>
</dbReference>
<evidence type="ECO:0000256" key="1">
    <source>
        <dbReference type="ARBA" id="ARBA00000900"/>
    </source>
</evidence>
<evidence type="ECO:0000256" key="6">
    <source>
        <dbReference type="ARBA" id="ARBA00022574"/>
    </source>
</evidence>
<feature type="region of interest" description="Disordered" evidence="18">
    <location>
        <begin position="113"/>
        <end position="166"/>
    </location>
</feature>
<dbReference type="Proteomes" id="UP000070412">
    <property type="component" value="Unassembled WGS sequence"/>
</dbReference>
<comment type="catalytic activity">
    <reaction evidence="1">
        <text>S-ubiquitinyl-[E2 ubiquitin-conjugating enzyme]-L-cysteine + [acceptor protein]-L-lysine = [E2 ubiquitin-conjugating enzyme]-L-cysteine + N(6)-ubiquitinyl-[acceptor protein]-L-lysine.</text>
        <dbReference type="EC" id="2.3.2.27"/>
    </reaction>
</comment>
<feature type="compositionally biased region" description="Polar residues" evidence="18">
    <location>
        <begin position="55"/>
        <end position="65"/>
    </location>
</feature>
<evidence type="ECO:0000256" key="12">
    <source>
        <dbReference type="ARBA" id="ARBA00022833"/>
    </source>
</evidence>
<evidence type="ECO:0000259" key="19">
    <source>
        <dbReference type="PROSITE" id="PS50089"/>
    </source>
</evidence>
<evidence type="ECO:0000256" key="10">
    <source>
        <dbReference type="ARBA" id="ARBA00022771"/>
    </source>
</evidence>
<dbReference type="OrthoDB" id="5600418at2759"/>
<keyword evidence="22" id="KW-1185">Reference proteome</keyword>
<dbReference type="PROSITE" id="PS50089">
    <property type="entry name" value="ZF_RING_2"/>
    <property type="match status" value="1"/>
</dbReference>
<evidence type="ECO:0000313" key="21">
    <source>
        <dbReference type="EnsemblMetazoa" id="KAF7491428.1"/>
    </source>
</evidence>
<evidence type="ECO:0000256" key="7">
    <source>
        <dbReference type="ARBA" id="ARBA00022679"/>
    </source>
</evidence>